<name>A0A0L0HRG0_SPIPD</name>
<dbReference type="Gene3D" id="3.40.50.720">
    <property type="entry name" value="NAD(P)-binding Rossmann-like Domain"/>
    <property type="match status" value="1"/>
</dbReference>
<dbReference type="EMBL" id="KQ257451">
    <property type="protein sequence ID" value="KND03638.1"/>
    <property type="molecule type" value="Genomic_DNA"/>
</dbReference>
<dbReference type="InterPro" id="IPR052515">
    <property type="entry name" value="Gfo/Idh/MocA_Oxidoreductase"/>
</dbReference>
<proteinExistence type="predicted"/>
<evidence type="ECO:0000313" key="3">
    <source>
        <dbReference type="EMBL" id="KND03638.1"/>
    </source>
</evidence>
<dbReference type="SUPFAM" id="SSF55347">
    <property type="entry name" value="Glyceraldehyde-3-phosphate dehydrogenase-like, C-terminal domain"/>
    <property type="match status" value="1"/>
</dbReference>
<dbReference type="PANTHER" id="PTHR43249:SF1">
    <property type="entry name" value="D-GLUCOSIDE 3-DEHYDROGENASE"/>
    <property type="match status" value="1"/>
</dbReference>
<dbReference type="Pfam" id="PF01408">
    <property type="entry name" value="GFO_IDH_MocA"/>
    <property type="match status" value="1"/>
</dbReference>
<feature type="domain" description="Gfo/Idh/MocA-like oxidoreductase N-terminal" evidence="1">
    <location>
        <begin position="8"/>
        <end position="160"/>
    </location>
</feature>
<dbReference type="VEuPathDB" id="FungiDB:SPPG_01112"/>
<dbReference type="STRING" id="645134.A0A0L0HRG0"/>
<organism evidence="3 4">
    <name type="scientific">Spizellomyces punctatus (strain DAOM BR117)</name>
    <dbReference type="NCBI Taxonomy" id="645134"/>
    <lineage>
        <taxon>Eukaryota</taxon>
        <taxon>Fungi</taxon>
        <taxon>Fungi incertae sedis</taxon>
        <taxon>Chytridiomycota</taxon>
        <taxon>Chytridiomycota incertae sedis</taxon>
        <taxon>Chytridiomycetes</taxon>
        <taxon>Spizellomycetales</taxon>
        <taxon>Spizellomycetaceae</taxon>
        <taxon>Spizellomyces</taxon>
    </lineage>
</organism>
<feature type="domain" description="Oxidoreductase putative C-terminal" evidence="2">
    <location>
        <begin position="163"/>
        <end position="304"/>
    </location>
</feature>
<dbReference type="PANTHER" id="PTHR43249">
    <property type="entry name" value="UDP-N-ACETYL-2-AMINO-2-DEOXY-D-GLUCURONATE OXIDASE"/>
    <property type="match status" value="1"/>
</dbReference>
<dbReference type="InParanoid" id="A0A0L0HRG0"/>
<dbReference type="InterPro" id="IPR013944">
    <property type="entry name" value="OxRdtase_put_C"/>
</dbReference>
<dbReference type="Proteomes" id="UP000053201">
    <property type="component" value="Unassembled WGS sequence"/>
</dbReference>
<dbReference type="Gene3D" id="3.30.360.10">
    <property type="entry name" value="Dihydrodipicolinate Reductase, domain 2"/>
    <property type="match status" value="1"/>
</dbReference>
<protein>
    <recommendedName>
        <fullName evidence="5">Gfo/Idh/MocA-like oxidoreductase N-terminal domain-containing protein</fullName>
    </recommendedName>
</protein>
<dbReference type="OMA" id="WKYDSGA"/>
<dbReference type="RefSeq" id="XP_016611677.1">
    <property type="nucleotide sequence ID" value="XM_016749431.1"/>
</dbReference>
<evidence type="ECO:0000259" key="1">
    <source>
        <dbReference type="Pfam" id="PF01408"/>
    </source>
</evidence>
<evidence type="ECO:0008006" key="5">
    <source>
        <dbReference type="Google" id="ProtNLM"/>
    </source>
</evidence>
<sequence>MPGVVGTLKVAFVGAGGINFGTVEGPWNHSTRLEQTLGNNLVVTAIIDPAPPRRQQVLEFKRLSSAGPSYEHTKEYDSLPAYLHDMTAGTADKPDMILIGVPPAFHGSTLPGKDMELALANAIPNVTLFVEKPMSSSSVQDVMLVGKHLEASRNLVSVGYFMRYLQVVQKMKQLIAENNLTVMSTMARYTCSYAHIAKKDWWMKSISCSPIVEQGTHFCDLSRYFGGDVEISSVQAHSVEHDEPPGHLSVIPIDESSIPPQDRVPRITTAIWKYTSGAVGTIVHGINLQGTKYNCELEVHADGWFLRMVDPYNEPKLYVRSPLDDAEQLYTFPEDDPYLSQMAVLVDAVKLGKQQDIGEGTGKTGGILSSWEDASKTYELTWAIRYAAEAQLRKRGGSGQDVQSQTKVN</sequence>
<dbReference type="eggNOG" id="ENOG502QUVQ">
    <property type="taxonomic scope" value="Eukaryota"/>
</dbReference>
<gene>
    <name evidence="3" type="ORF">SPPG_01112</name>
</gene>
<evidence type="ECO:0000313" key="4">
    <source>
        <dbReference type="Proteomes" id="UP000053201"/>
    </source>
</evidence>
<dbReference type="GO" id="GO:0000166">
    <property type="term" value="F:nucleotide binding"/>
    <property type="evidence" value="ECO:0007669"/>
    <property type="project" value="InterPro"/>
</dbReference>
<reference evidence="3 4" key="1">
    <citation type="submission" date="2009-08" db="EMBL/GenBank/DDBJ databases">
        <title>The Genome Sequence of Spizellomyces punctatus strain DAOM BR117.</title>
        <authorList>
            <consortium name="The Broad Institute Genome Sequencing Platform"/>
            <person name="Russ C."/>
            <person name="Cuomo C."/>
            <person name="Shea T."/>
            <person name="Young S.K."/>
            <person name="Zeng Q."/>
            <person name="Koehrsen M."/>
            <person name="Haas B."/>
            <person name="Borodovsky M."/>
            <person name="Guigo R."/>
            <person name="Alvarado L."/>
            <person name="Berlin A."/>
            <person name="Bochicchio J."/>
            <person name="Borenstein D."/>
            <person name="Chapman S."/>
            <person name="Chen Z."/>
            <person name="Engels R."/>
            <person name="Freedman E."/>
            <person name="Gellesch M."/>
            <person name="Goldberg J."/>
            <person name="Griggs A."/>
            <person name="Gujja S."/>
            <person name="Heiman D."/>
            <person name="Hepburn T."/>
            <person name="Howarth C."/>
            <person name="Jen D."/>
            <person name="Larson L."/>
            <person name="Lewis B."/>
            <person name="Mehta T."/>
            <person name="Park D."/>
            <person name="Pearson M."/>
            <person name="Roberts A."/>
            <person name="Saif S."/>
            <person name="Shenoy N."/>
            <person name="Sisk P."/>
            <person name="Stolte C."/>
            <person name="Sykes S."/>
            <person name="Thomson T."/>
            <person name="Walk T."/>
            <person name="White J."/>
            <person name="Yandava C."/>
            <person name="Burger G."/>
            <person name="Gray M.W."/>
            <person name="Holland P.W.H."/>
            <person name="King N."/>
            <person name="Lang F.B.F."/>
            <person name="Roger A.J."/>
            <person name="Ruiz-Trillo I."/>
            <person name="Lander E."/>
            <person name="Nusbaum C."/>
        </authorList>
    </citation>
    <scope>NUCLEOTIDE SEQUENCE [LARGE SCALE GENOMIC DNA]</scope>
    <source>
        <strain evidence="3 4">DAOM BR117</strain>
    </source>
</reference>
<dbReference type="Pfam" id="PF08635">
    <property type="entry name" value="ox_reductase_C"/>
    <property type="match status" value="1"/>
</dbReference>
<dbReference type="AlphaFoldDB" id="A0A0L0HRG0"/>
<dbReference type="InterPro" id="IPR000683">
    <property type="entry name" value="Gfo/Idh/MocA-like_OxRdtase_N"/>
</dbReference>
<dbReference type="SUPFAM" id="SSF51735">
    <property type="entry name" value="NAD(P)-binding Rossmann-fold domains"/>
    <property type="match status" value="1"/>
</dbReference>
<dbReference type="GeneID" id="27684798"/>
<accession>A0A0L0HRG0</accession>
<dbReference type="OrthoDB" id="10250282at2759"/>
<evidence type="ECO:0000259" key="2">
    <source>
        <dbReference type="Pfam" id="PF08635"/>
    </source>
</evidence>
<keyword evidence="4" id="KW-1185">Reference proteome</keyword>
<dbReference type="InterPro" id="IPR036291">
    <property type="entry name" value="NAD(P)-bd_dom_sf"/>
</dbReference>